<sequence length="135" mass="14923">MPSLRHKTGIGLPPLRPVTCTSPAGITRRPTLPQTQQPSRVHHASNDQVKVLSREPVDRGWRAWSVLVGSTAFMIPTFGLMTTVGIFQVYWKDNQLPPWSNTDTYLGLYPSLGFYLFYFAAPLASCSTRSGPDGS</sequence>
<keyword evidence="2" id="KW-1133">Transmembrane helix</keyword>
<evidence type="ECO:0000313" key="3">
    <source>
        <dbReference type="EMBL" id="KAK1639219.1"/>
    </source>
</evidence>
<dbReference type="AlphaFoldDB" id="A0AAJ0EHP3"/>
<evidence type="ECO:0000313" key="4">
    <source>
        <dbReference type="Proteomes" id="UP001243989"/>
    </source>
</evidence>
<proteinExistence type="predicted"/>
<evidence type="ECO:0000256" key="2">
    <source>
        <dbReference type="SAM" id="Phobius"/>
    </source>
</evidence>
<protein>
    <submittedName>
        <fullName evidence="3">Uncharacterized protein</fullName>
    </submittedName>
</protein>
<evidence type="ECO:0000256" key="1">
    <source>
        <dbReference type="SAM" id="MobiDB-lite"/>
    </source>
</evidence>
<feature type="transmembrane region" description="Helical" evidence="2">
    <location>
        <begin position="107"/>
        <end position="126"/>
    </location>
</feature>
<accession>A0AAJ0EHP3</accession>
<comment type="caution">
    <text evidence="3">The sequence shown here is derived from an EMBL/GenBank/DDBJ whole genome shotgun (WGS) entry which is preliminary data.</text>
</comment>
<name>A0AAJ0EHP3_9PEZI</name>
<keyword evidence="2" id="KW-0472">Membrane</keyword>
<dbReference type="EMBL" id="JAHMHQ010000006">
    <property type="protein sequence ID" value="KAK1639219.1"/>
    <property type="molecule type" value="Genomic_DNA"/>
</dbReference>
<dbReference type="RefSeq" id="XP_060447826.1">
    <property type="nucleotide sequence ID" value="XM_060595850.1"/>
</dbReference>
<feature type="region of interest" description="Disordered" evidence="1">
    <location>
        <begin position="21"/>
        <end position="47"/>
    </location>
</feature>
<organism evidence="3 4">
    <name type="scientific">Colletotrichum phormii</name>
    <dbReference type="NCBI Taxonomy" id="359342"/>
    <lineage>
        <taxon>Eukaryota</taxon>
        <taxon>Fungi</taxon>
        <taxon>Dikarya</taxon>
        <taxon>Ascomycota</taxon>
        <taxon>Pezizomycotina</taxon>
        <taxon>Sordariomycetes</taxon>
        <taxon>Hypocreomycetidae</taxon>
        <taxon>Glomerellales</taxon>
        <taxon>Glomerellaceae</taxon>
        <taxon>Colletotrichum</taxon>
        <taxon>Colletotrichum acutatum species complex</taxon>
    </lineage>
</organism>
<keyword evidence="2" id="KW-0812">Transmembrane</keyword>
<dbReference type="GeneID" id="85480712"/>
<keyword evidence="4" id="KW-1185">Reference proteome</keyword>
<dbReference type="Proteomes" id="UP001243989">
    <property type="component" value="Unassembled WGS sequence"/>
</dbReference>
<reference evidence="3" key="1">
    <citation type="submission" date="2021-06" db="EMBL/GenBank/DDBJ databases">
        <title>Comparative genomics, transcriptomics and evolutionary studies reveal genomic signatures of adaptation to plant cell wall in hemibiotrophic fungi.</title>
        <authorList>
            <consortium name="DOE Joint Genome Institute"/>
            <person name="Baroncelli R."/>
            <person name="Diaz J.F."/>
            <person name="Benocci T."/>
            <person name="Peng M."/>
            <person name="Battaglia E."/>
            <person name="Haridas S."/>
            <person name="Andreopoulos W."/>
            <person name="Labutti K."/>
            <person name="Pangilinan J."/>
            <person name="Floch G.L."/>
            <person name="Makela M.R."/>
            <person name="Henrissat B."/>
            <person name="Grigoriev I.V."/>
            <person name="Crouch J.A."/>
            <person name="De Vries R.P."/>
            <person name="Sukno S.A."/>
            <person name="Thon M.R."/>
        </authorList>
    </citation>
    <scope>NUCLEOTIDE SEQUENCE</scope>
    <source>
        <strain evidence="3">CBS 102054</strain>
    </source>
</reference>
<feature type="transmembrane region" description="Helical" evidence="2">
    <location>
        <begin position="63"/>
        <end position="87"/>
    </location>
</feature>
<gene>
    <name evidence="3" type="ORF">BDP81DRAFT_515124</name>
</gene>